<gene>
    <name evidence="7" type="ORF">GM51_10580</name>
</gene>
<evidence type="ECO:0000256" key="5">
    <source>
        <dbReference type="SAM" id="MobiDB-lite"/>
    </source>
</evidence>
<keyword evidence="2 6" id="KW-0812">Transmembrane</keyword>
<dbReference type="EMBL" id="JNSL01000063">
    <property type="protein sequence ID" value="KGA17346.1"/>
    <property type="molecule type" value="Genomic_DNA"/>
</dbReference>
<proteinExistence type="predicted"/>
<feature type="transmembrane region" description="Helical" evidence="6">
    <location>
        <begin position="263"/>
        <end position="285"/>
    </location>
</feature>
<evidence type="ECO:0000256" key="1">
    <source>
        <dbReference type="ARBA" id="ARBA00022475"/>
    </source>
</evidence>
<name>A0A094QRP9_9ZZZZ</name>
<evidence type="ECO:0000256" key="3">
    <source>
        <dbReference type="ARBA" id="ARBA00022989"/>
    </source>
</evidence>
<dbReference type="AlphaFoldDB" id="A0A094QRP9"/>
<accession>A0A094QRP9</accession>
<feature type="region of interest" description="Disordered" evidence="5">
    <location>
        <begin position="1"/>
        <end position="20"/>
    </location>
</feature>
<keyword evidence="4 6" id="KW-0472">Membrane</keyword>
<evidence type="ECO:0000313" key="7">
    <source>
        <dbReference type="EMBL" id="KGA17346.1"/>
    </source>
</evidence>
<feature type="transmembrane region" description="Helical" evidence="6">
    <location>
        <begin position="125"/>
        <end position="144"/>
    </location>
</feature>
<feature type="transmembrane region" description="Helical" evidence="6">
    <location>
        <begin position="75"/>
        <end position="95"/>
    </location>
</feature>
<dbReference type="GO" id="GO:0005576">
    <property type="term" value="C:extracellular region"/>
    <property type="evidence" value="ECO:0007669"/>
    <property type="project" value="TreeGrafter"/>
</dbReference>
<dbReference type="PANTHER" id="PTHR39344">
    <property type="entry name" value="UPF0182 PROTEIN SLL1060"/>
    <property type="match status" value="1"/>
</dbReference>
<feature type="transmembrane region" description="Helical" evidence="6">
    <location>
        <begin position="297"/>
        <end position="317"/>
    </location>
</feature>
<feature type="compositionally biased region" description="Low complexity" evidence="5">
    <location>
        <begin position="911"/>
        <end position="928"/>
    </location>
</feature>
<evidence type="ECO:0000256" key="6">
    <source>
        <dbReference type="SAM" id="Phobius"/>
    </source>
</evidence>
<feature type="transmembrane region" description="Helical" evidence="6">
    <location>
        <begin position="225"/>
        <end position="243"/>
    </location>
</feature>
<comment type="caution">
    <text evidence="7">The sequence shown here is derived from an EMBL/GenBank/DDBJ whole genome shotgun (WGS) entry which is preliminary data.</text>
</comment>
<feature type="compositionally biased region" description="Polar residues" evidence="5">
    <location>
        <begin position="900"/>
        <end position="910"/>
    </location>
</feature>
<dbReference type="Pfam" id="PF03699">
    <property type="entry name" value="UPF0182"/>
    <property type="match status" value="1"/>
</dbReference>
<feature type="transmembrane region" description="Helical" evidence="6">
    <location>
        <begin position="29"/>
        <end position="55"/>
    </location>
</feature>
<protein>
    <submittedName>
        <fullName evidence="7">Uncharacterized protein</fullName>
    </submittedName>
</protein>
<organism evidence="7">
    <name type="scientific">freshwater metagenome</name>
    <dbReference type="NCBI Taxonomy" id="449393"/>
    <lineage>
        <taxon>unclassified sequences</taxon>
        <taxon>metagenomes</taxon>
        <taxon>ecological metagenomes</taxon>
    </lineage>
</organism>
<evidence type="ECO:0000256" key="2">
    <source>
        <dbReference type="ARBA" id="ARBA00022692"/>
    </source>
</evidence>
<dbReference type="GO" id="GO:0016020">
    <property type="term" value="C:membrane"/>
    <property type="evidence" value="ECO:0007669"/>
    <property type="project" value="InterPro"/>
</dbReference>
<evidence type="ECO:0000256" key="4">
    <source>
        <dbReference type="ARBA" id="ARBA00023136"/>
    </source>
</evidence>
<keyword evidence="3 6" id="KW-1133">Transmembrane helix</keyword>
<dbReference type="PANTHER" id="PTHR39344:SF1">
    <property type="entry name" value="UPF0182 PROTEIN SLL1060"/>
    <property type="match status" value="1"/>
</dbReference>
<feature type="transmembrane region" description="Helical" evidence="6">
    <location>
        <begin position="183"/>
        <end position="204"/>
    </location>
</feature>
<dbReference type="InterPro" id="IPR005372">
    <property type="entry name" value="UPF0182"/>
</dbReference>
<reference evidence="7" key="1">
    <citation type="submission" date="2014-06" db="EMBL/GenBank/DDBJ databases">
        <title>Key roles for freshwater Actinobacteria revealed by deep metagenomic sequencing.</title>
        <authorList>
            <person name="Ghai R."/>
            <person name="Mizuno C.M."/>
            <person name="Picazo A."/>
            <person name="Camacho A."/>
            <person name="Rodriguez-Valera F."/>
        </authorList>
    </citation>
    <scope>NUCLEOTIDE SEQUENCE</scope>
</reference>
<feature type="region of interest" description="Disordered" evidence="5">
    <location>
        <begin position="895"/>
        <end position="928"/>
    </location>
</feature>
<keyword evidence="1" id="KW-1003">Cell membrane</keyword>
<sequence>MRNPSDLPPRRPRQSGGGFTFNKPSRGRIVAAVVVAALVALVISGRSIASFYVNVLWFDVLGRTDVYWSVLATKALLGAVFVAVFLVIIVVNLWLADRIAPAIVAPSPEERALAGYRQLVGSRKWLVRFVVGGVLGLMVGLPAMSQWQDWLLFTNRQSFGIADPVFNQDVSFYMFQMPFAEFVVNWLFGALVLIVLVVSAVHYLNGGIRLQVQGRKVTPQSKAHLSVLFAGLALVRAAGYWLSRFGLTGSTRGVVQGATYTDVNAQLPAINLMILVSVAVALLFLWNVRMKGWRIPVMATLMWIVVAIAAGGIYPAIIQRFSVQPNVSTKELPFIANNIEATKHAMNLGDVVRTPLSFGAISTADVTASDAPLRDVRQLDPTEMRDRFALDEGKTSFYAIRDLDVDRYSIDGRLQQVILGARELNTAGIPNRTWVSRHLIYTHGCGVVAAPASRVTVDGRPTYIDLGVKQPQLYVGEGLDGYSIVGTKQVEQACPDTAASAYEGVGGVALSSTVRRVAFALNFGEFNLFGSNLISPESQIMWVRNVKDRVEKIAPFLRYDADAYPAVVGGKVVWILDAYTTSSRYPNAQAANVSQLTTGSGLSANFNYVRNSVKVVVDAYSGAITMYIVDAKDPIAATWAKAFPKLFTPVSEASADLVSHFRYPEDLFRVQTNIYGRYQFNDPTLFFNRDAAWSVAQAPPSEPDGATGIVGTAGTALNPDLIDVQDANVSRFEPYYTIFHEPGSTNSLGVFSMFRPFVPFSSDDARKELRAFMVVSSDPKSYGKITVYEINDPLPEGPATVAAEFGSDPVVSQQVTLLDQRGSRVVFGDLQMVPVGKGLVYLRPLYVRPDDANARQVFVRKFLASYNNKVVIADGLTSAIAKLFPGYAGNLDDRIDDGQTETLPTDSSTETTVPGSDSTVPSTPTDTGSLTAAEMLAKAETLFDEADAALSQTPPDFGTYQQKLAEARALVRSAISLVAG</sequence>